<comment type="subcellular location">
    <subcellularLocation>
        <location evidence="2">Cytoplasm</location>
    </subcellularLocation>
    <subcellularLocation>
        <location evidence="1">Membrane</location>
        <topology evidence="1">Peripheral membrane protein</topology>
    </subcellularLocation>
</comment>
<feature type="compositionally biased region" description="Basic residues" evidence="19">
    <location>
        <begin position="630"/>
        <end position="642"/>
    </location>
</feature>
<evidence type="ECO:0000256" key="3">
    <source>
        <dbReference type="ARBA" id="ARBA00006529"/>
    </source>
</evidence>
<dbReference type="SUPFAM" id="SSF56112">
    <property type="entry name" value="Protein kinase-like (PK-like)"/>
    <property type="match status" value="1"/>
</dbReference>
<comment type="catalytic activity">
    <reaction evidence="14">
        <text>L-seryl-[protein] + ATP = O-phospho-L-seryl-[protein] + ADP + H(+)</text>
        <dbReference type="Rhea" id="RHEA:17989"/>
        <dbReference type="Rhea" id="RHEA-COMP:9863"/>
        <dbReference type="Rhea" id="RHEA-COMP:11604"/>
        <dbReference type="ChEBI" id="CHEBI:15378"/>
        <dbReference type="ChEBI" id="CHEBI:29999"/>
        <dbReference type="ChEBI" id="CHEBI:30616"/>
        <dbReference type="ChEBI" id="CHEBI:83421"/>
        <dbReference type="ChEBI" id="CHEBI:456216"/>
        <dbReference type="EC" id="2.7.11.25"/>
    </reaction>
</comment>
<name>A0A9D3S2Q3_ANGAN</name>
<dbReference type="AlphaFoldDB" id="A0A9D3S2Q3"/>
<feature type="compositionally biased region" description="Pro residues" evidence="19">
    <location>
        <begin position="770"/>
        <end position="780"/>
    </location>
</feature>
<dbReference type="PANTHER" id="PTHR44329:SF14">
    <property type="entry name" value="MITOGEN-ACTIVATED PROTEIN KINASE KINASE KINASE 13"/>
    <property type="match status" value="1"/>
</dbReference>
<evidence type="ECO:0000259" key="20">
    <source>
        <dbReference type="PROSITE" id="PS50011"/>
    </source>
</evidence>
<dbReference type="PANTHER" id="PTHR44329">
    <property type="entry name" value="SERINE/THREONINE-PROTEIN KINASE TNNI3K-RELATED"/>
    <property type="match status" value="1"/>
</dbReference>
<dbReference type="InterPro" id="IPR001245">
    <property type="entry name" value="Ser-Thr/Tyr_kinase_cat_dom"/>
</dbReference>
<evidence type="ECO:0000256" key="14">
    <source>
        <dbReference type="ARBA" id="ARBA00048329"/>
    </source>
</evidence>
<comment type="similarity">
    <text evidence="3 15">Belongs to the protein kinase superfamily. STE Ser/Thr protein kinase family. MAP kinase kinase kinase subfamily.</text>
</comment>
<evidence type="ECO:0000256" key="16">
    <source>
        <dbReference type="PIRSR" id="PIRSR038165-50"/>
    </source>
</evidence>
<dbReference type="GO" id="GO:0004709">
    <property type="term" value="F:MAP kinase kinase kinase activity"/>
    <property type="evidence" value="ECO:0007669"/>
    <property type="project" value="UniProtKB-EC"/>
</dbReference>
<evidence type="ECO:0000313" key="21">
    <source>
        <dbReference type="EMBL" id="KAG5852478.1"/>
    </source>
</evidence>
<evidence type="ECO:0000256" key="13">
    <source>
        <dbReference type="ARBA" id="ARBA00047559"/>
    </source>
</evidence>
<organism evidence="21 22">
    <name type="scientific">Anguilla anguilla</name>
    <name type="common">European freshwater eel</name>
    <name type="synonym">Muraena anguilla</name>
    <dbReference type="NCBI Taxonomy" id="7936"/>
    <lineage>
        <taxon>Eukaryota</taxon>
        <taxon>Metazoa</taxon>
        <taxon>Chordata</taxon>
        <taxon>Craniata</taxon>
        <taxon>Vertebrata</taxon>
        <taxon>Euteleostomi</taxon>
        <taxon>Actinopterygii</taxon>
        <taxon>Neopterygii</taxon>
        <taxon>Teleostei</taxon>
        <taxon>Anguilliformes</taxon>
        <taxon>Anguillidae</taxon>
        <taxon>Anguilla</taxon>
    </lineage>
</organism>
<feature type="compositionally biased region" description="Basic residues" evidence="19">
    <location>
        <begin position="54"/>
        <end position="71"/>
    </location>
</feature>
<keyword evidence="7 15" id="KW-0808">Transferase</keyword>
<evidence type="ECO:0000256" key="12">
    <source>
        <dbReference type="ARBA" id="ARBA00023136"/>
    </source>
</evidence>
<feature type="active site" description="Proton acceptor" evidence="16">
    <location>
        <position position="325"/>
    </location>
</feature>
<evidence type="ECO:0000256" key="5">
    <source>
        <dbReference type="ARBA" id="ARBA00022490"/>
    </source>
</evidence>
<dbReference type="CDD" id="cd14059">
    <property type="entry name" value="STKc_MAP3K12_13"/>
    <property type="match status" value="1"/>
</dbReference>
<feature type="compositionally biased region" description="Low complexity" evidence="19">
    <location>
        <begin position="606"/>
        <end position="623"/>
    </location>
</feature>
<dbReference type="PROSITE" id="PS50011">
    <property type="entry name" value="PROTEIN_KINASE_DOM"/>
    <property type="match status" value="1"/>
</dbReference>
<evidence type="ECO:0000256" key="11">
    <source>
        <dbReference type="ARBA" id="ARBA00022840"/>
    </source>
</evidence>
<evidence type="ECO:0000256" key="2">
    <source>
        <dbReference type="ARBA" id="ARBA00004496"/>
    </source>
</evidence>
<dbReference type="InterPro" id="IPR051681">
    <property type="entry name" value="Ser/Thr_Kinases-Pseudokinases"/>
</dbReference>
<dbReference type="SMART" id="SM00220">
    <property type="entry name" value="S_TKc"/>
    <property type="match status" value="1"/>
</dbReference>
<reference evidence="21" key="1">
    <citation type="submission" date="2021-01" db="EMBL/GenBank/DDBJ databases">
        <title>A chromosome-scale assembly of European eel, Anguilla anguilla.</title>
        <authorList>
            <person name="Henkel C."/>
            <person name="Jong-Raadsen S.A."/>
            <person name="Dufour S."/>
            <person name="Weltzien F.-A."/>
            <person name="Palstra A.P."/>
            <person name="Pelster B."/>
            <person name="Spaink H.P."/>
            <person name="Van Den Thillart G.E."/>
            <person name="Jansen H."/>
            <person name="Zahm M."/>
            <person name="Klopp C."/>
            <person name="Cedric C."/>
            <person name="Louis A."/>
            <person name="Berthelot C."/>
            <person name="Parey E."/>
            <person name="Roest Crollius H."/>
            <person name="Montfort J."/>
            <person name="Robinson-Rechavi M."/>
            <person name="Bucao C."/>
            <person name="Bouchez O."/>
            <person name="Gislard M."/>
            <person name="Lluch J."/>
            <person name="Milhes M."/>
            <person name="Lampietro C."/>
            <person name="Lopez Roques C."/>
            <person name="Donnadieu C."/>
            <person name="Braasch I."/>
            <person name="Desvignes T."/>
            <person name="Postlethwait J."/>
            <person name="Bobe J."/>
            <person name="Guiguen Y."/>
            <person name="Dirks R."/>
        </authorList>
    </citation>
    <scope>NUCLEOTIDE SEQUENCE</scope>
    <source>
        <strain evidence="21">Tag_6206</strain>
        <tissue evidence="21">Liver</tissue>
    </source>
</reference>
<dbReference type="GO" id="GO:0016020">
    <property type="term" value="C:membrane"/>
    <property type="evidence" value="ECO:0007669"/>
    <property type="project" value="UniProtKB-SubCell"/>
</dbReference>
<sequence>MGSSPEVLSWTSCPSLLVGKLKEELKLSVVGDAMKKASSNASPQQPPAPPSPRRSSRTWRRPGHAHAHARGPAHPGEELAPGRGHRGGAERGLVREQRHSTTACCSCRSTRTASRQGPGGAVVAAAAAAAGRARRGWHGWRGCPGGPRRGGTRPCGHPHDDIKLHFHRAGNGTSGFLEGLFGCLRPVWNIIGKSYSTDYKLQQQDQWEVPFEEISELQWLGSGAQGAVFLGKFRSEEVAIKKVREQKETDIKPLRKLKHPNIIGFKGVCTQAPCYCIIMEYCAQGQLYEVLRAGRKVTPRLLVDWASGIASGMNYLHLHKIIHRDLKSPNVLVTHSDTVKISDFGTSKELSDKSTKMSFAGTVAWMAPEVIRNEPVSEKVDIWSFGVVLWELLTGEIPYKDVDSSAIIWGVGSNSLHLPVPSTCPDGFKILMKQTWQGKPRNRPSFRQILLHLDIASADVLGTPQETYFKSQAEWREEVKKHFEKIKSEGTCIHRLDEELIRRRRDELRHALDIREHYERKLERANNLYMELSAIMLQLEVREKELMKREQAVEKKYPGTYKRHLVRPIVRPNAVEKLIKKKGSMSHKPGVPTPKRPDLLRSDGIPSVEVLPSPLPLSASPRVSTPPGKARYRSKPRHRRANSKGSHGDFRGSRSPARPPQPRSSSPCSSTTTTTTTTTCPQRAPLLPAAPQGRQDTAANCASDLRHFRPAAACAAADGPPAAPALRPGPGPDLIPGGAARPTPARPALPLLPGPPPPRLPALPGHAPAPATPSSPTTPC</sequence>
<feature type="region of interest" description="Disordered" evidence="19">
    <location>
        <begin position="34"/>
        <end position="95"/>
    </location>
</feature>
<evidence type="ECO:0000256" key="15">
    <source>
        <dbReference type="PIRNR" id="PIRNR038165"/>
    </source>
</evidence>
<evidence type="ECO:0000256" key="7">
    <source>
        <dbReference type="ARBA" id="ARBA00022679"/>
    </source>
</evidence>
<comment type="catalytic activity">
    <reaction evidence="13">
        <text>L-threonyl-[protein] + ATP = O-phospho-L-threonyl-[protein] + ADP + H(+)</text>
        <dbReference type="Rhea" id="RHEA:46608"/>
        <dbReference type="Rhea" id="RHEA-COMP:11060"/>
        <dbReference type="Rhea" id="RHEA-COMP:11605"/>
        <dbReference type="ChEBI" id="CHEBI:15378"/>
        <dbReference type="ChEBI" id="CHEBI:30013"/>
        <dbReference type="ChEBI" id="CHEBI:30616"/>
        <dbReference type="ChEBI" id="CHEBI:61977"/>
        <dbReference type="ChEBI" id="CHEBI:456216"/>
        <dbReference type="EC" id="2.7.11.25"/>
    </reaction>
</comment>
<dbReference type="PIRSF" id="PIRSF038165">
    <property type="entry name" value="MAPKKK12_MAPKKK13"/>
    <property type="match status" value="1"/>
</dbReference>
<dbReference type="InterPro" id="IPR000719">
    <property type="entry name" value="Prot_kinase_dom"/>
</dbReference>
<proteinExistence type="inferred from homology"/>
<keyword evidence="10 15" id="KW-0418">Kinase</keyword>
<keyword evidence="5" id="KW-0963">Cytoplasm</keyword>
<keyword evidence="11 15" id="KW-0067">ATP-binding</keyword>
<dbReference type="GO" id="GO:0007254">
    <property type="term" value="P:JNK cascade"/>
    <property type="evidence" value="ECO:0007669"/>
    <property type="project" value="TreeGrafter"/>
</dbReference>
<dbReference type="GO" id="GO:0005524">
    <property type="term" value="F:ATP binding"/>
    <property type="evidence" value="ECO:0007669"/>
    <property type="project" value="UniProtKB-KW"/>
</dbReference>
<keyword evidence="12" id="KW-0472">Membrane</keyword>
<dbReference type="Gene3D" id="1.10.510.10">
    <property type="entry name" value="Transferase(Phosphotransferase) domain 1"/>
    <property type="match status" value="1"/>
</dbReference>
<protein>
    <recommendedName>
        <fullName evidence="4 15">Mitogen-activated protein kinase kinase kinase</fullName>
        <ecNumber evidence="4 15">2.7.11.25</ecNumber>
    </recommendedName>
</protein>
<dbReference type="Gene3D" id="3.30.200.20">
    <property type="entry name" value="Phosphorylase Kinase, domain 1"/>
    <property type="match status" value="1"/>
</dbReference>
<keyword evidence="22" id="KW-1185">Reference proteome</keyword>
<feature type="compositionally biased region" description="Pro residues" evidence="19">
    <location>
        <begin position="721"/>
        <end position="733"/>
    </location>
</feature>
<evidence type="ECO:0000256" key="1">
    <source>
        <dbReference type="ARBA" id="ARBA00004170"/>
    </source>
</evidence>
<evidence type="ECO:0000256" key="8">
    <source>
        <dbReference type="ARBA" id="ARBA00022737"/>
    </source>
</evidence>
<evidence type="ECO:0000256" key="4">
    <source>
        <dbReference type="ARBA" id="ARBA00012406"/>
    </source>
</evidence>
<feature type="region of interest" description="Disordered" evidence="19">
    <location>
        <begin position="580"/>
        <end position="695"/>
    </location>
</feature>
<evidence type="ECO:0000313" key="22">
    <source>
        <dbReference type="Proteomes" id="UP001044222"/>
    </source>
</evidence>
<dbReference type="EC" id="2.7.11.25" evidence="4 15"/>
<dbReference type="FunFam" id="1.10.510.10:FF:000087">
    <property type="entry name" value="Mitogen-activated protein kinase kinase kinase 12"/>
    <property type="match status" value="1"/>
</dbReference>
<feature type="binding site" evidence="17">
    <location>
        <position position="241"/>
    </location>
    <ligand>
        <name>ATP</name>
        <dbReference type="ChEBI" id="CHEBI:30616"/>
    </ligand>
</feature>
<keyword evidence="8" id="KW-0677">Repeat</keyword>
<feature type="compositionally biased region" description="Low complexity" evidence="19">
    <location>
        <begin position="663"/>
        <end position="691"/>
    </location>
</feature>
<feature type="coiled-coil region" evidence="18">
    <location>
        <begin position="508"/>
        <end position="542"/>
    </location>
</feature>
<dbReference type="InterPro" id="IPR017419">
    <property type="entry name" value="MAP3K12_MAP3K13"/>
</dbReference>
<dbReference type="PRINTS" id="PR00109">
    <property type="entry name" value="TYRKINASE"/>
</dbReference>
<accession>A0A9D3S2Q3</accession>
<keyword evidence="6 15" id="KW-0723">Serine/threonine-protein kinase</keyword>
<keyword evidence="9 15" id="KW-0547">Nucleotide-binding</keyword>
<feature type="binding site" evidence="17">
    <location>
        <begin position="220"/>
        <end position="228"/>
    </location>
    <ligand>
        <name>ATP</name>
        <dbReference type="ChEBI" id="CHEBI:30616"/>
    </ligand>
</feature>
<dbReference type="InterPro" id="IPR011009">
    <property type="entry name" value="Kinase-like_dom_sf"/>
</dbReference>
<evidence type="ECO:0000256" key="9">
    <source>
        <dbReference type="ARBA" id="ARBA00022741"/>
    </source>
</evidence>
<evidence type="ECO:0000256" key="18">
    <source>
        <dbReference type="SAM" id="Coils"/>
    </source>
</evidence>
<evidence type="ECO:0000256" key="6">
    <source>
        <dbReference type="ARBA" id="ARBA00022527"/>
    </source>
</evidence>
<feature type="compositionally biased region" description="Pro residues" evidence="19">
    <location>
        <begin position="744"/>
        <end position="761"/>
    </location>
</feature>
<evidence type="ECO:0000256" key="10">
    <source>
        <dbReference type="ARBA" id="ARBA00022777"/>
    </source>
</evidence>
<dbReference type="InterPro" id="IPR008271">
    <property type="entry name" value="Ser/Thr_kinase_AS"/>
</dbReference>
<keyword evidence="18" id="KW-0175">Coiled coil</keyword>
<feature type="compositionally biased region" description="Low complexity" evidence="19">
    <location>
        <begin position="34"/>
        <end position="43"/>
    </location>
</feature>
<feature type="region of interest" description="Disordered" evidence="19">
    <location>
        <begin position="716"/>
        <end position="780"/>
    </location>
</feature>
<dbReference type="Proteomes" id="UP001044222">
    <property type="component" value="Unassembled WGS sequence"/>
</dbReference>
<comment type="caution">
    <text evidence="21">The sequence shown here is derived from an EMBL/GenBank/DDBJ whole genome shotgun (WGS) entry which is preliminary data.</text>
</comment>
<dbReference type="EMBL" id="JAFIRN010000003">
    <property type="protein sequence ID" value="KAG5852478.1"/>
    <property type="molecule type" value="Genomic_DNA"/>
</dbReference>
<dbReference type="GO" id="GO:0005737">
    <property type="term" value="C:cytoplasm"/>
    <property type="evidence" value="ECO:0007669"/>
    <property type="project" value="UniProtKB-SubCell"/>
</dbReference>
<gene>
    <name evidence="21" type="ORF">ANANG_G00062840</name>
</gene>
<feature type="domain" description="Protein kinase" evidence="20">
    <location>
        <begin position="214"/>
        <end position="455"/>
    </location>
</feature>
<dbReference type="FunFam" id="3.30.200.20:FF:000095">
    <property type="entry name" value="Mitogen-activated protein kinase kinase kinase 12"/>
    <property type="match status" value="1"/>
</dbReference>
<evidence type="ECO:0000256" key="19">
    <source>
        <dbReference type="SAM" id="MobiDB-lite"/>
    </source>
</evidence>
<dbReference type="PROSITE" id="PS00108">
    <property type="entry name" value="PROTEIN_KINASE_ST"/>
    <property type="match status" value="1"/>
</dbReference>
<feature type="compositionally biased region" description="Low complexity" evidence="19">
    <location>
        <begin position="734"/>
        <end position="743"/>
    </location>
</feature>
<evidence type="ECO:0000256" key="17">
    <source>
        <dbReference type="PIRSR" id="PIRSR038165-51"/>
    </source>
</evidence>
<dbReference type="Pfam" id="PF07714">
    <property type="entry name" value="PK_Tyr_Ser-Thr"/>
    <property type="match status" value="1"/>
</dbReference>